<dbReference type="PANTHER" id="PTHR33769:SF1">
    <property type="entry name" value="TESTIS-EXPRESSED PROTEIN 26"/>
    <property type="match status" value="1"/>
</dbReference>
<evidence type="ECO:0000256" key="1">
    <source>
        <dbReference type="SAM" id="MobiDB-lite"/>
    </source>
</evidence>
<organism evidence="2 3">
    <name type="scientific">Odobenus rosmarus divergens</name>
    <name type="common">Pacific walrus</name>
    <dbReference type="NCBI Taxonomy" id="9708"/>
    <lineage>
        <taxon>Eukaryota</taxon>
        <taxon>Metazoa</taxon>
        <taxon>Chordata</taxon>
        <taxon>Craniata</taxon>
        <taxon>Vertebrata</taxon>
        <taxon>Euteleostomi</taxon>
        <taxon>Mammalia</taxon>
        <taxon>Eutheria</taxon>
        <taxon>Laurasiatheria</taxon>
        <taxon>Carnivora</taxon>
        <taxon>Caniformia</taxon>
        <taxon>Pinnipedia</taxon>
        <taxon>Odobenidae</taxon>
        <taxon>Odobenus</taxon>
    </lineage>
</organism>
<dbReference type="RefSeq" id="XP_004406703.1">
    <property type="nucleotide sequence ID" value="XM_004406646.1"/>
</dbReference>
<dbReference type="Proteomes" id="UP000245340">
    <property type="component" value="Unplaced"/>
</dbReference>
<evidence type="ECO:0000313" key="2">
    <source>
        <dbReference type="Proteomes" id="UP000245340"/>
    </source>
</evidence>
<dbReference type="AlphaFoldDB" id="A0A9B0GVK4"/>
<feature type="compositionally biased region" description="Polar residues" evidence="1">
    <location>
        <begin position="11"/>
        <end position="24"/>
    </location>
</feature>
<gene>
    <name evidence="3" type="primary">TEX26</name>
</gene>
<feature type="region of interest" description="Disordered" evidence="1">
    <location>
        <begin position="1"/>
        <end position="24"/>
    </location>
</feature>
<sequence length="480" mass="54415">MAQTGPEAACPSQSGHKIQPSDTTWDSYATTMRTAYTPKTGAMPPLIRQKSIRRLGYTYSLSDPIPNQTQYNDEYVWKTYSKEDWIKNGTSGGISRHKSHPSQDFFLWTLPQGQPAASIKSYLPWKIATEEEVRKAISNQFISNTKRDFVDRAKAQKIKESSPMSLEWKKLLPRPADTEFRRNYQVPAKIPELQDSSFKYGCYSSLPVASQGLAPAVLYSHMRNQECKKKQTTYQSDYGKAYLDFLTILNSFTSSQVLQSILDAAAILGKPIMLRAQTCPTAPRPSCEQGLPRADPPAWLLRACLTRERMRSHSIEMEVLAQGRTPSHPADLAQSPRAEKNIEQTEQLFMKIDYESVGRIQWDGFCMHLQLEYSEQADALARQKEVSFQLPAVLQGLSYGGPVLRVLSMPDDTLIMIREDGDKSMSQKPRWVTDVISMPQYNKLIIGTGNREIQLYELSNREPYCQIGGLEAVALKLDYW</sequence>
<proteinExistence type="predicted"/>
<evidence type="ECO:0000313" key="3">
    <source>
        <dbReference type="RefSeq" id="XP_004406703.1"/>
    </source>
</evidence>
<dbReference type="GO" id="GO:0005737">
    <property type="term" value="C:cytoplasm"/>
    <property type="evidence" value="ECO:0007669"/>
    <property type="project" value="TreeGrafter"/>
</dbReference>
<accession>A0A9B0GVK4</accession>
<reference evidence="3" key="1">
    <citation type="submission" date="2025-08" db="UniProtKB">
        <authorList>
            <consortium name="RefSeq"/>
        </authorList>
    </citation>
    <scope>IDENTIFICATION</scope>
</reference>
<dbReference type="PANTHER" id="PTHR33769">
    <property type="entry name" value="TESTIS-EXPRESSED PROTEIN 26 ISOFORM X3"/>
    <property type="match status" value="1"/>
</dbReference>
<protein>
    <submittedName>
        <fullName evidence="3">Testis-expressed sequence 26 protein</fullName>
    </submittedName>
</protein>
<name>A0A9B0GVK4_ODORO</name>
<dbReference type="InterPro" id="IPR043460">
    <property type="entry name" value="MEDAG/TEX26"/>
</dbReference>
<keyword evidence="2" id="KW-1185">Reference proteome</keyword>